<dbReference type="HOGENOM" id="CLU_2997304_0_0_1"/>
<evidence type="ECO:0000313" key="2">
    <source>
        <dbReference type="Proteomes" id="UP000054018"/>
    </source>
</evidence>
<reference evidence="2" key="2">
    <citation type="submission" date="2015-01" db="EMBL/GenBank/DDBJ databases">
        <title>Evolutionary Origins and Diversification of the Mycorrhizal Mutualists.</title>
        <authorList>
            <consortium name="DOE Joint Genome Institute"/>
            <consortium name="Mycorrhizal Genomics Consortium"/>
            <person name="Kohler A."/>
            <person name="Kuo A."/>
            <person name="Nagy L.G."/>
            <person name="Floudas D."/>
            <person name="Copeland A."/>
            <person name="Barry K.W."/>
            <person name="Cichocki N."/>
            <person name="Veneault-Fourrey C."/>
            <person name="LaButti K."/>
            <person name="Lindquist E.A."/>
            <person name="Lipzen A."/>
            <person name="Lundell T."/>
            <person name="Morin E."/>
            <person name="Murat C."/>
            <person name="Riley R."/>
            <person name="Ohm R."/>
            <person name="Sun H."/>
            <person name="Tunlid A."/>
            <person name="Henrissat B."/>
            <person name="Grigoriev I.V."/>
            <person name="Hibbett D.S."/>
            <person name="Martin F."/>
        </authorList>
    </citation>
    <scope>NUCLEOTIDE SEQUENCE [LARGE SCALE GENOMIC DNA]</scope>
    <source>
        <strain evidence="2">441</strain>
    </source>
</reference>
<dbReference type="Proteomes" id="UP000054018">
    <property type="component" value="Unassembled WGS sequence"/>
</dbReference>
<reference evidence="1 2" key="1">
    <citation type="submission" date="2014-04" db="EMBL/GenBank/DDBJ databases">
        <authorList>
            <consortium name="DOE Joint Genome Institute"/>
            <person name="Kuo A."/>
            <person name="Kohler A."/>
            <person name="Costa M.D."/>
            <person name="Nagy L.G."/>
            <person name="Floudas D."/>
            <person name="Copeland A."/>
            <person name="Barry K.W."/>
            <person name="Cichocki N."/>
            <person name="Veneault-Fourrey C."/>
            <person name="LaButti K."/>
            <person name="Lindquist E.A."/>
            <person name="Lipzen A."/>
            <person name="Lundell T."/>
            <person name="Morin E."/>
            <person name="Murat C."/>
            <person name="Sun H."/>
            <person name="Tunlid A."/>
            <person name="Henrissat B."/>
            <person name="Grigoriev I.V."/>
            <person name="Hibbett D.S."/>
            <person name="Martin F."/>
            <person name="Nordberg H.P."/>
            <person name="Cantor M.N."/>
            <person name="Hua S.X."/>
        </authorList>
    </citation>
    <scope>NUCLEOTIDE SEQUENCE [LARGE SCALE GENOMIC DNA]</scope>
    <source>
        <strain evidence="1 2">441</strain>
    </source>
</reference>
<dbReference type="AlphaFoldDB" id="A0A0C9ZB70"/>
<evidence type="ECO:0000313" key="1">
    <source>
        <dbReference type="EMBL" id="KIK26461.1"/>
    </source>
</evidence>
<gene>
    <name evidence="1" type="ORF">PISMIDRAFT_675818</name>
</gene>
<protein>
    <submittedName>
        <fullName evidence="1">Uncharacterized protein</fullName>
    </submittedName>
</protein>
<accession>A0A0C9ZB70</accession>
<proteinExistence type="predicted"/>
<organism evidence="1 2">
    <name type="scientific">Pisolithus microcarpus 441</name>
    <dbReference type="NCBI Taxonomy" id="765257"/>
    <lineage>
        <taxon>Eukaryota</taxon>
        <taxon>Fungi</taxon>
        <taxon>Dikarya</taxon>
        <taxon>Basidiomycota</taxon>
        <taxon>Agaricomycotina</taxon>
        <taxon>Agaricomycetes</taxon>
        <taxon>Agaricomycetidae</taxon>
        <taxon>Boletales</taxon>
        <taxon>Sclerodermatineae</taxon>
        <taxon>Pisolithaceae</taxon>
        <taxon>Pisolithus</taxon>
    </lineage>
</organism>
<name>A0A0C9ZB70_9AGAM</name>
<keyword evidence="2" id="KW-1185">Reference proteome</keyword>
<sequence length="57" mass="6161">MDTAYRVVLPKSSLCTPGTCVQVSALTPQDGYVSSGSIPPLRWRSAERNSTSYLSLL</sequence>
<dbReference type="EMBL" id="KN833701">
    <property type="protein sequence ID" value="KIK26461.1"/>
    <property type="molecule type" value="Genomic_DNA"/>
</dbReference>